<sequence length="479" mass="52051">MASGPRTHDKAWYRPSAYLATWLAILYAKCRDMGGARNVFDEIPKRSIVAWTAVISRGASWLGRPLRTFQNRLWPILHGKRFHNPAISFSSGVNDPENILLGKFCRVQARIHFQKSAEYTDSRNVFRGRLVTATHNVMDYGAKGDATSDDTCAFLHAWHAACADSSSPTVLVPSGSTFMLKQLNFEGPCKSNIHFQVDGNIVAPKYGVVEGCGPLITFSNVDGLNIDGSGQIDGRGEPNVQLSNLKFINSPRMHVSIYQTVGAQIRGLTITSPEFSPNTDGLHVEKSQHVEILDSIIGTGDDCVSIGTDTYDVNVTRITCGPGHGISIGSLGKDDSEAIVEQINVSYCKFAGTTNGVRIKTWQGGSGYAKEITFSHITLYSVEKPIVIDQYYCVGDHNNCENKTSAVQVRDVHYSEVKGTSSSGIAISLACSETTPCAGITMENINIQSTNQGEDETTTCYNAQVNKKGYVVPSISCPT</sequence>
<proteinExistence type="inferred from homology"/>
<evidence type="ECO:0000256" key="2">
    <source>
        <dbReference type="ARBA" id="ARBA00008834"/>
    </source>
</evidence>
<evidence type="ECO:0000256" key="5">
    <source>
        <dbReference type="ARBA" id="ARBA00022801"/>
    </source>
</evidence>
<dbReference type="SUPFAM" id="SSF51126">
    <property type="entry name" value="Pectin lyase-like"/>
    <property type="match status" value="1"/>
</dbReference>
<reference evidence="10" key="1">
    <citation type="submission" date="2020-07" db="EMBL/GenBank/DDBJ databases">
        <authorList>
            <person name="Lin J."/>
        </authorList>
    </citation>
    <scope>NUCLEOTIDE SEQUENCE</scope>
</reference>
<keyword evidence="6 9" id="KW-0326">Glycosidase</keyword>
<organism evidence="10">
    <name type="scientific">Ananas comosus var. bracteatus</name>
    <name type="common">red pineapple</name>
    <dbReference type="NCBI Taxonomy" id="296719"/>
    <lineage>
        <taxon>Eukaryota</taxon>
        <taxon>Viridiplantae</taxon>
        <taxon>Streptophyta</taxon>
        <taxon>Embryophyta</taxon>
        <taxon>Tracheophyta</taxon>
        <taxon>Spermatophyta</taxon>
        <taxon>Magnoliopsida</taxon>
        <taxon>Liliopsida</taxon>
        <taxon>Poales</taxon>
        <taxon>Bromeliaceae</taxon>
        <taxon>Bromelioideae</taxon>
        <taxon>Ananas</taxon>
    </lineage>
</organism>
<feature type="active site" evidence="8">
    <location>
        <position position="324"/>
    </location>
</feature>
<keyword evidence="7" id="KW-0961">Cell wall biogenesis/degradation</keyword>
<name>A0A6V7PK96_ANACO</name>
<dbReference type="GO" id="GO:0004650">
    <property type="term" value="F:polygalacturonase activity"/>
    <property type="evidence" value="ECO:0007669"/>
    <property type="project" value="InterPro"/>
</dbReference>
<dbReference type="GO" id="GO:0005975">
    <property type="term" value="P:carbohydrate metabolic process"/>
    <property type="evidence" value="ECO:0007669"/>
    <property type="project" value="InterPro"/>
</dbReference>
<comment type="similarity">
    <text evidence="2 9">Belongs to the glycosyl hydrolase 28 family.</text>
</comment>
<dbReference type="InterPro" id="IPR012334">
    <property type="entry name" value="Pectin_lyas_fold"/>
</dbReference>
<dbReference type="AlphaFoldDB" id="A0A6V7PK96"/>
<dbReference type="Pfam" id="PF00295">
    <property type="entry name" value="Glyco_hydro_28"/>
    <property type="match status" value="2"/>
</dbReference>
<comment type="subcellular location">
    <subcellularLocation>
        <location evidence="1">Secreted</location>
        <location evidence="1">Cell wall</location>
    </subcellularLocation>
</comment>
<dbReference type="Gene3D" id="2.160.20.10">
    <property type="entry name" value="Single-stranded right-handed beta-helix, Pectin lyase-like"/>
    <property type="match status" value="1"/>
</dbReference>
<protein>
    <recommendedName>
        <fullName evidence="11">Polygalacturonase</fullName>
    </recommendedName>
</protein>
<evidence type="ECO:0000256" key="7">
    <source>
        <dbReference type="ARBA" id="ARBA00023316"/>
    </source>
</evidence>
<keyword evidence="5 9" id="KW-0378">Hydrolase</keyword>
<dbReference type="InterPro" id="IPR011050">
    <property type="entry name" value="Pectin_lyase_fold/virulence"/>
</dbReference>
<keyword evidence="3" id="KW-0134">Cell wall</keyword>
<dbReference type="EMBL" id="LR862149">
    <property type="protein sequence ID" value="CAD1831259.1"/>
    <property type="molecule type" value="Genomic_DNA"/>
</dbReference>
<accession>A0A6V7PK96</accession>
<evidence type="ECO:0008006" key="11">
    <source>
        <dbReference type="Google" id="ProtNLM"/>
    </source>
</evidence>
<dbReference type="InterPro" id="IPR000743">
    <property type="entry name" value="Glyco_hydro_28"/>
</dbReference>
<gene>
    <name evidence="10" type="ORF">CB5_LOCUS14470</name>
</gene>
<evidence type="ECO:0000313" key="10">
    <source>
        <dbReference type="EMBL" id="CAD1831259.1"/>
    </source>
</evidence>
<dbReference type="PANTHER" id="PTHR31375">
    <property type="match status" value="1"/>
</dbReference>
<evidence type="ECO:0000256" key="3">
    <source>
        <dbReference type="ARBA" id="ARBA00022512"/>
    </source>
</evidence>
<evidence type="ECO:0000256" key="6">
    <source>
        <dbReference type="ARBA" id="ARBA00023295"/>
    </source>
</evidence>
<dbReference type="GO" id="GO:0071555">
    <property type="term" value="P:cell wall organization"/>
    <property type="evidence" value="ECO:0007669"/>
    <property type="project" value="UniProtKB-KW"/>
</dbReference>
<evidence type="ECO:0000256" key="4">
    <source>
        <dbReference type="ARBA" id="ARBA00022525"/>
    </source>
</evidence>
<evidence type="ECO:0000256" key="8">
    <source>
        <dbReference type="PROSITE-ProRule" id="PRU10052"/>
    </source>
</evidence>
<evidence type="ECO:0000256" key="1">
    <source>
        <dbReference type="ARBA" id="ARBA00004191"/>
    </source>
</evidence>
<keyword evidence="4" id="KW-0964">Secreted</keyword>
<evidence type="ECO:0000256" key="9">
    <source>
        <dbReference type="RuleBase" id="RU361169"/>
    </source>
</evidence>
<dbReference type="PROSITE" id="PS00502">
    <property type="entry name" value="POLYGALACTURONASE"/>
    <property type="match status" value="1"/>
</dbReference>